<dbReference type="PANTHER" id="PTHR33908">
    <property type="entry name" value="MANNOSYLTRANSFERASE YKCB-RELATED"/>
    <property type="match status" value="1"/>
</dbReference>
<evidence type="ECO:0000256" key="2">
    <source>
        <dbReference type="ARBA" id="ARBA00022475"/>
    </source>
</evidence>
<protein>
    <recommendedName>
        <fullName evidence="11">Glycosyltransferase RgtA/B/C/D-like domain-containing protein</fullName>
    </recommendedName>
</protein>
<keyword evidence="2" id="KW-1003">Cell membrane</keyword>
<gene>
    <name evidence="9" type="ORF">LZ538_12135</name>
</gene>
<reference evidence="9" key="1">
    <citation type="submission" date="2022-05" db="EMBL/GenBank/DDBJ databases">
        <authorList>
            <person name="Jo J.-H."/>
            <person name="Im W.-T."/>
        </authorList>
    </citation>
    <scope>NUCLEOTIDE SEQUENCE</scope>
    <source>
        <strain evidence="9">SE220</strain>
    </source>
</reference>
<accession>A0ABT0S4L3</accession>
<keyword evidence="10" id="KW-1185">Reference proteome</keyword>
<proteinExistence type="predicted"/>
<dbReference type="RefSeq" id="WP_249832295.1">
    <property type="nucleotide sequence ID" value="NZ_JAMGBE010000004.1"/>
</dbReference>
<feature type="transmembrane region" description="Helical" evidence="8">
    <location>
        <begin position="316"/>
        <end position="334"/>
    </location>
</feature>
<name>A0ABT0S4L3_9SPHN</name>
<evidence type="ECO:0000256" key="3">
    <source>
        <dbReference type="ARBA" id="ARBA00022676"/>
    </source>
</evidence>
<dbReference type="Proteomes" id="UP001165342">
    <property type="component" value="Unassembled WGS sequence"/>
</dbReference>
<sequence>MNAPTTFKPVETQAAITAPRIAIGLLLAILVYRFALFAASGIGAVGYPWELDYGEGIVWQQMRLIFTDQAYGPIDHFPAIVFHYPPLYHALTSVTASALGTDELGTGRAIALLSTLASAIASGFLVNQLLKERAPSMRRLCSCIAGLLVFTTVPVIHWAALMRVDMLAIALSLFGLLFTFKALERPQLIHVASLLFVAAVYTKQTSIAAPAAAFAVLLAARPRLAFKGVAGCALLGLAVLATLSWATDGGFFRHIFLYNVNRTDLSRLSAIVYAGTLHLFFIAVAAFVLARRTIELWRRYRGTQHRLADSNSDTRFLIALAYALTTTAMLVLVAKSGSSINYFLEWFFAMSLFAAMGPAEFSHRAKSQLQSAAAIGIPAALALHAWFVPLPRSGYDANSERGQALAALSREIAAADKPVISDDMVLLLRSGKPVLWEPAIFAELASTGDWDERPFVRRIRNREFAFFVTWGQRGFDRFDERYNPAVADAIDAAYPIKQRAAGLIVHRTAAR</sequence>
<dbReference type="PANTHER" id="PTHR33908:SF11">
    <property type="entry name" value="MEMBRANE PROTEIN"/>
    <property type="match status" value="1"/>
</dbReference>
<evidence type="ECO:0000256" key="4">
    <source>
        <dbReference type="ARBA" id="ARBA00022679"/>
    </source>
</evidence>
<dbReference type="InterPro" id="IPR050297">
    <property type="entry name" value="LipidA_mod_glycosyltrf_83"/>
</dbReference>
<evidence type="ECO:0000313" key="9">
    <source>
        <dbReference type="EMBL" id="MCL6730795.1"/>
    </source>
</evidence>
<keyword evidence="4" id="KW-0808">Transferase</keyword>
<feature type="transmembrane region" description="Helical" evidence="8">
    <location>
        <begin position="369"/>
        <end position="388"/>
    </location>
</feature>
<feature type="transmembrane region" description="Helical" evidence="8">
    <location>
        <begin position="21"/>
        <end position="45"/>
    </location>
</feature>
<keyword evidence="3" id="KW-0328">Glycosyltransferase</keyword>
<evidence type="ECO:0000313" key="10">
    <source>
        <dbReference type="Proteomes" id="UP001165342"/>
    </source>
</evidence>
<organism evidence="9 10">
    <name type="scientific">Sphingomonas hankyongi</name>
    <dbReference type="NCBI Taxonomy" id="2908209"/>
    <lineage>
        <taxon>Bacteria</taxon>
        <taxon>Pseudomonadati</taxon>
        <taxon>Pseudomonadota</taxon>
        <taxon>Alphaproteobacteria</taxon>
        <taxon>Sphingomonadales</taxon>
        <taxon>Sphingomonadaceae</taxon>
        <taxon>Sphingomonas</taxon>
    </lineage>
</organism>
<keyword evidence="6 8" id="KW-1133">Transmembrane helix</keyword>
<feature type="transmembrane region" description="Helical" evidence="8">
    <location>
        <begin position="109"/>
        <end position="130"/>
    </location>
</feature>
<feature type="transmembrane region" description="Helical" evidence="8">
    <location>
        <begin position="142"/>
        <end position="160"/>
    </location>
</feature>
<evidence type="ECO:0000256" key="7">
    <source>
        <dbReference type="ARBA" id="ARBA00023136"/>
    </source>
</evidence>
<comment type="subcellular location">
    <subcellularLocation>
        <location evidence="1">Cell membrane</location>
        <topology evidence="1">Multi-pass membrane protein</topology>
    </subcellularLocation>
</comment>
<evidence type="ECO:0000256" key="5">
    <source>
        <dbReference type="ARBA" id="ARBA00022692"/>
    </source>
</evidence>
<feature type="transmembrane region" description="Helical" evidence="8">
    <location>
        <begin position="267"/>
        <end position="290"/>
    </location>
</feature>
<feature type="transmembrane region" description="Helical" evidence="8">
    <location>
        <begin position="340"/>
        <end position="357"/>
    </location>
</feature>
<keyword evidence="7 8" id="KW-0472">Membrane</keyword>
<comment type="caution">
    <text evidence="9">The sequence shown here is derived from an EMBL/GenBank/DDBJ whole genome shotgun (WGS) entry which is preliminary data.</text>
</comment>
<feature type="transmembrane region" description="Helical" evidence="8">
    <location>
        <begin position="224"/>
        <end position="247"/>
    </location>
</feature>
<evidence type="ECO:0000256" key="1">
    <source>
        <dbReference type="ARBA" id="ARBA00004651"/>
    </source>
</evidence>
<evidence type="ECO:0000256" key="8">
    <source>
        <dbReference type="SAM" id="Phobius"/>
    </source>
</evidence>
<dbReference type="EMBL" id="JAMGBE010000004">
    <property type="protein sequence ID" value="MCL6730795.1"/>
    <property type="molecule type" value="Genomic_DNA"/>
</dbReference>
<evidence type="ECO:0008006" key="11">
    <source>
        <dbReference type="Google" id="ProtNLM"/>
    </source>
</evidence>
<keyword evidence="5 8" id="KW-0812">Transmembrane</keyword>
<evidence type="ECO:0000256" key="6">
    <source>
        <dbReference type="ARBA" id="ARBA00022989"/>
    </source>
</evidence>